<evidence type="ECO:0000313" key="3">
    <source>
        <dbReference type="Proteomes" id="UP000322667"/>
    </source>
</evidence>
<dbReference type="AlphaFoldDB" id="A0A5D2R637"/>
<name>A0A5D2R637_GOSTO</name>
<protein>
    <submittedName>
        <fullName evidence="2">Uncharacterized protein</fullName>
    </submittedName>
</protein>
<dbReference type="Proteomes" id="UP000322667">
    <property type="component" value="Chromosome A03"/>
</dbReference>
<evidence type="ECO:0000256" key="1">
    <source>
        <dbReference type="SAM" id="Phobius"/>
    </source>
</evidence>
<gene>
    <name evidence="2" type="ORF">ES332_A03G116400v1</name>
</gene>
<organism evidence="2 3">
    <name type="scientific">Gossypium tomentosum</name>
    <name type="common">Hawaiian cotton</name>
    <name type="synonym">Gossypium sandvicense</name>
    <dbReference type="NCBI Taxonomy" id="34277"/>
    <lineage>
        <taxon>Eukaryota</taxon>
        <taxon>Viridiplantae</taxon>
        <taxon>Streptophyta</taxon>
        <taxon>Embryophyta</taxon>
        <taxon>Tracheophyta</taxon>
        <taxon>Spermatophyta</taxon>
        <taxon>Magnoliopsida</taxon>
        <taxon>eudicotyledons</taxon>
        <taxon>Gunneridae</taxon>
        <taxon>Pentapetalae</taxon>
        <taxon>rosids</taxon>
        <taxon>malvids</taxon>
        <taxon>Malvales</taxon>
        <taxon>Malvaceae</taxon>
        <taxon>Malvoideae</taxon>
        <taxon>Gossypium</taxon>
    </lineage>
</organism>
<reference evidence="2 3" key="1">
    <citation type="submission" date="2019-07" db="EMBL/GenBank/DDBJ databases">
        <title>WGS assembly of Gossypium tomentosum.</title>
        <authorList>
            <person name="Chen Z.J."/>
            <person name="Sreedasyam A."/>
            <person name="Ando A."/>
            <person name="Song Q."/>
            <person name="De L."/>
            <person name="Hulse-Kemp A."/>
            <person name="Ding M."/>
            <person name="Ye W."/>
            <person name="Kirkbride R."/>
            <person name="Jenkins J."/>
            <person name="Plott C."/>
            <person name="Lovell J."/>
            <person name="Lin Y.-M."/>
            <person name="Vaughn R."/>
            <person name="Liu B."/>
            <person name="Li W."/>
            <person name="Simpson S."/>
            <person name="Scheffler B."/>
            <person name="Saski C."/>
            <person name="Grover C."/>
            <person name="Hu G."/>
            <person name="Conover J."/>
            <person name="Carlson J."/>
            <person name="Shu S."/>
            <person name="Boston L."/>
            <person name="Williams M."/>
            <person name="Peterson D."/>
            <person name="Mcgee K."/>
            <person name="Jones D."/>
            <person name="Wendel J."/>
            <person name="Stelly D."/>
            <person name="Grimwood J."/>
            <person name="Schmutz J."/>
        </authorList>
    </citation>
    <scope>NUCLEOTIDE SEQUENCE [LARGE SCALE GENOMIC DNA]</scope>
    <source>
        <strain evidence="2">7179.01</strain>
    </source>
</reference>
<evidence type="ECO:0000313" key="2">
    <source>
        <dbReference type="EMBL" id="TYI36056.1"/>
    </source>
</evidence>
<keyword evidence="1" id="KW-1133">Transmembrane helix</keyword>
<keyword evidence="1" id="KW-0472">Membrane</keyword>
<accession>A0A5D2R637</accession>
<proteinExistence type="predicted"/>
<keyword evidence="3" id="KW-1185">Reference proteome</keyword>
<feature type="transmembrane region" description="Helical" evidence="1">
    <location>
        <begin position="20"/>
        <end position="40"/>
    </location>
</feature>
<keyword evidence="1" id="KW-0812">Transmembrane</keyword>
<sequence>MQPILDRSYSIERIANGTSGALVLIISLLSKFWIAHLPHPQLMVNRNSRMMKQGPSQKHPYCFRQSFLFLIFSPFQIVLHSSNSTILLP</sequence>
<dbReference type="EMBL" id="CM017612">
    <property type="protein sequence ID" value="TYI36056.1"/>
    <property type="molecule type" value="Genomic_DNA"/>
</dbReference>